<feature type="domain" description="4Fe-4S Mo/W bis-MGD-type" evidence="11">
    <location>
        <begin position="50"/>
        <end position="106"/>
    </location>
</feature>
<dbReference type="PANTHER" id="PTHR43598:SF1">
    <property type="entry name" value="FORMATE DEHYDROGENASE-O MAJOR SUBUNIT"/>
    <property type="match status" value="1"/>
</dbReference>
<evidence type="ECO:0000256" key="6">
    <source>
        <dbReference type="ARBA" id="ARBA00022729"/>
    </source>
</evidence>
<accession>A0AAE7E2Z5</accession>
<name>A0AAE7E2Z5_9BACT</name>
<evidence type="ECO:0000256" key="10">
    <source>
        <dbReference type="SAM" id="SignalP"/>
    </source>
</evidence>
<keyword evidence="6 10" id="KW-0732">Signal</keyword>
<dbReference type="GO" id="GO:0043546">
    <property type="term" value="F:molybdopterin cofactor binding"/>
    <property type="evidence" value="ECO:0007669"/>
    <property type="project" value="InterPro"/>
</dbReference>
<evidence type="ECO:0000256" key="5">
    <source>
        <dbReference type="ARBA" id="ARBA00022723"/>
    </source>
</evidence>
<keyword evidence="5" id="KW-0479">Metal-binding</keyword>
<dbReference type="AlphaFoldDB" id="A0AAE7E2Z5"/>
<dbReference type="InterPro" id="IPR009010">
    <property type="entry name" value="Asp_de-COase-like_dom_sf"/>
</dbReference>
<evidence type="ECO:0000256" key="9">
    <source>
        <dbReference type="ARBA" id="ARBA00023014"/>
    </source>
</evidence>
<evidence type="ECO:0000259" key="11">
    <source>
        <dbReference type="PROSITE" id="PS51669"/>
    </source>
</evidence>
<dbReference type="PANTHER" id="PTHR43598">
    <property type="entry name" value="TUNGSTEN-CONTAINING FORMYLMETHANOFURAN DEHYDROGENASE 2 SUBUNIT B"/>
    <property type="match status" value="1"/>
</dbReference>
<dbReference type="Gene3D" id="2.20.25.90">
    <property type="entry name" value="ADC-like domains"/>
    <property type="match status" value="1"/>
</dbReference>
<dbReference type="PROSITE" id="PS51669">
    <property type="entry name" value="4FE4S_MOW_BIS_MGD"/>
    <property type="match status" value="1"/>
</dbReference>
<dbReference type="EMBL" id="CP053840">
    <property type="protein sequence ID" value="QKF66698.1"/>
    <property type="molecule type" value="Genomic_DNA"/>
</dbReference>
<dbReference type="InterPro" id="IPR006657">
    <property type="entry name" value="MoPterin_dinucl-bd_dom"/>
</dbReference>
<evidence type="ECO:0000256" key="2">
    <source>
        <dbReference type="ARBA" id="ARBA00004196"/>
    </source>
</evidence>
<evidence type="ECO:0000256" key="3">
    <source>
        <dbReference type="ARBA" id="ARBA00010312"/>
    </source>
</evidence>
<dbReference type="InterPro" id="IPR006656">
    <property type="entry name" value="Mopterin_OxRdtase"/>
</dbReference>
<comment type="similarity">
    <text evidence="3">Belongs to the prokaryotic molybdopterin-containing oxidoreductase family.</text>
</comment>
<dbReference type="PIRSF" id="PIRSF036643">
    <property type="entry name" value="FDH_alpha"/>
    <property type="match status" value="1"/>
</dbReference>
<dbReference type="KEGG" id="avp:AVENP_1143"/>
<dbReference type="GO" id="GO:0009061">
    <property type="term" value="P:anaerobic respiration"/>
    <property type="evidence" value="ECO:0007669"/>
    <property type="project" value="TreeGrafter"/>
</dbReference>
<dbReference type="InterPro" id="IPR006311">
    <property type="entry name" value="TAT_signal"/>
</dbReference>
<dbReference type="Pfam" id="PF04879">
    <property type="entry name" value="Molybdop_Fe4S4"/>
    <property type="match status" value="1"/>
</dbReference>
<evidence type="ECO:0000256" key="1">
    <source>
        <dbReference type="ARBA" id="ARBA00001966"/>
    </source>
</evidence>
<dbReference type="GO" id="GO:0008863">
    <property type="term" value="F:formate dehydrogenase (NAD+) activity"/>
    <property type="evidence" value="ECO:0007669"/>
    <property type="project" value="UniProtKB-EC"/>
</dbReference>
<dbReference type="RefSeq" id="WP_128358852.1">
    <property type="nucleotide sequence ID" value="NZ_CP053840.1"/>
</dbReference>
<gene>
    <name evidence="12" type="primary">fdhNc</name>
    <name evidence="12" type="ORF">AVENP_1143</name>
</gene>
<keyword evidence="13" id="KW-1185">Reference proteome</keyword>
<proteinExistence type="inferred from homology"/>
<dbReference type="InterPro" id="IPR006963">
    <property type="entry name" value="Mopterin_OxRdtase_4Fe-4S_dom"/>
</dbReference>
<dbReference type="GO" id="GO:0030313">
    <property type="term" value="C:cell envelope"/>
    <property type="evidence" value="ECO:0007669"/>
    <property type="project" value="UniProtKB-SubCell"/>
</dbReference>
<comment type="subcellular location">
    <subcellularLocation>
        <location evidence="2">Cell envelope</location>
    </subcellularLocation>
</comment>
<dbReference type="Gene3D" id="3.40.228.10">
    <property type="entry name" value="Dimethylsulfoxide Reductase, domain 2"/>
    <property type="match status" value="1"/>
</dbReference>
<feature type="signal peptide" evidence="10">
    <location>
        <begin position="1"/>
        <end position="29"/>
    </location>
</feature>
<evidence type="ECO:0000256" key="7">
    <source>
        <dbReference type="ARBA" id="ARBA00023002"/>
    </source>
</evidence>
<dbReference type="Pfam" id="PF00384">
    <property type="entry name" value="Molybdopterin"/>
    <property type="match status" value="1"/>
</dbReference>
<protein>
    <submittedName>
        <fullName evidence="12">Formate dehydrogenase N, alpha subunit, cysteine-containing</fullName>
        <ecNumber evidence="12">1.17.1.9</ecNumber>
    </submittedName>
</protein>
<sequence>MEVLKSFGRRSFLKMASLATAVTATSAFANTDKVLRDATEEEVKNPYPGSKLIKTICMHCSVGCGVVAEVHNGVWVRQEVAQDHPISRGGHCCKGADMIDKVRSTNRLQYPIEKVAGKWNRVSWDDAMTKISNKLLELREKFGPDSVMFLGSAKVSNEQAFYIRKFVSMFGTNNIDHVARICHSPTVAGAANTFGYGGMTNHLGDMHNSKAILIMGANPAEAHPIAMQHILKAKEQNGAKVIVIDPRYTKTAVKSDLYCRIRTGTDIAFLYGLIRLIRDNNWYNKEYLDNRVYGMEEIFKECEEYTPEKVADITGCKPEELIQVATTFANSTPGALIWNQGWTHHTIGSSNTRLGAILQLLLGNVGVSGGGCNVLRGHDNVQGSTDMGCLADTLPGYYGLAEGSWKYFAKQWKVDYEWLKGRFKSKELMEAKGNTLSLWKHSVLDESNAKYNGGTPIKALICIGNGVSTVTETHKSKEALDKLDLVVFIDPYVNDSAVITTRNDNLFLLPAASQVENSGSVVNTGRSTQWRTQVVKPLFESRKDQEILFDFAKRLGFYNEFVAGMGKGDNFTWPEDATNEIARTLKAHGLTGVTAERLKKHQENWHLFNPSNLKGKGITEKEYYGLPWPCWSETHPGSPVLFNTSLPVSQGGMGFRTRFGTQRNGVSLLANEGSAPKGSRIKGGYDEITAKNIEELAGITLTAEEKALVEGTNWKTDTSGILVKYALDAGLTPFGNAKARTIVWEFIDNVPKHREPLHSPRTDLVAKYPATKDIPNHFRIDVRYESEQLKEDWAKNYPVNMISGRVVEHMGTGTETRASHYLSELNPEMFGELNPILAGRLGLNDGDMMWLYGTGGGKIKIKCKVSLRVDDKSVFLPQNFSGWWSGEDLTDRYPSGTAPYAMGENSNQVTSYGFDQQTACPEVNCSLVRIERA</sequence>
<feature type="chain" id="PRO_5041946017" evidence="10">
    <location>
        <begin position="30"/>
        <end position="933"/>
    </location>
</feature>
<dbReference type="Gene3D" id="3.40.50.740">
    <property type="match status" value="1"/>
</dbReference>
<dbReference type="SMART" id="SM00926">
    <property type="entry name" value="Molybdop_Fe4S4"/>
    <property type="match status" value="1"/>
</dbReference>
<dbReference type="PROSITE" id="PS51318">
    <property type="entry name" value="TAT"/>
    <property type="match status" value="1"/>
</dbReference>
<dbReference type="GO" id="GO:0051539">
    <property type="term" value="F:4 iron, 4 sulfur cluster binding"/>
    <property type="evidence" value="ECO:0007669"/>
    <property type="project" value="UniProtKB-KW"/>
</dbReference>
<organism evidence="12 13">
    <name type="scientific">Arcobacter venerupis</name>
    <dbReference type="NCBI Taxonomy" id="1054033"/>
    <lineage>
        <taxon>Bacteria</taxon>
        <taxon>Pseudomonadati</taxon>
        <taxon>Campylobacterota</taxon>
        <taxon>Epsilonproteobacteria</taxon>
        <taxon>Campylobacterales</taxon>
        <taxon>Arcobacteraceae</taxon>
        <taxon>Arcobacter</taxon>
    </lineage>
</organism>
<keyword evidence="7 12" id="KW-0560">Oxidoreductase</keyword>
<keyword evidence="9" id="KW-0411">Iron-sulfur</keyword>
<keyword evidence="4" id="KW-0004">4Fe-4S</keyword>
<evidence type="ECO:0000313" key="13">
    <source>
        <dbReference type="Proteomes" id="UP000503482"/>
    </source>
</evidence>
<keyword evidence="8" id="KW-0408">Iron</keyword>
<dbReference type="EC" id="1.17.1.9" evidence="12"/>
<dbReference type="Gene3D" id="2.40.40.20">
    <property type="match status" value="1"/>
</dbReference>
<dbReference type="Proteomes" id="UP000503482">
    <property type="component" value="Chromosome"/>
</dbReference>
<dbReference type="GO" id="GO:0030151">
    <property type="term" value="F:molybdenum ion binding"/>
    <property type="evidence" value="ECO:0007669"/>
    <property type="project" value="TreeGrafter"/>
</dbReference>
<evidence type="ECO:0000256" key="4">
    <source>
        <dbReference type="ARBA" id="ARBA00022485"/>
    </source>
</evidence>
<reference evidence="12 13" key="1">
    <citation type="submission" date="2020-05" db="EMBL/GenBank/DDBJ databases">
        <title>Complete genome sequencing of Campylobacter and Arcobacter type strains.</title>
        <authorList>
            <person name="Miller W.G."/>
            <person name="Yee E."/>
        </authorList>
    </citation>
    <scope>NUCLEOTIDE SEQUENCE [LARGE SCALE GENOMIC DNA]</scope>
    <source>
        <strain evidence="12 13">LMG 26156</strain>
    </source>
</reference>
<evidence type="ECO:0000313" key="12">
    <source>
        <dbReference type="EMBL" id="QKF66698.1"/>
    </source>
</evidence>
<dbReference type="FunFam" id="3.40.228.10:FF:000002">
    <property type="entry name" value="Formate dehydrogenase subunit alpha"/>
    <property type="match status" value="1"/>
</dbReference>
<evidence type="ECO:0000256" key="8">
    <source>
        <dbReference type="ARBA" id="ARBA00023004"/>
    </source>
</evidence>
<dbReference type="SUPFAM" id="SSF53706">
    <property type="entry name" value="Formate dehydrogenase/DMSO reductase, domains 1-3"/>
    <property type="match status" value="1"/>
</dbReference>
<comment type="cofactor">
    <cofactor evidence="1">
        <name>[4Fe-4S] cluster</name>
        <dbReference type="ChEBI" id="CHEBI:49883"/>
    </cofactor>
</comment>
<dbReference type="SUPFAM" id="SSF50692">
    <property type="entry name" value="ADC-like"/>
    <property type="match status" value="1"/>
</dbReference>
<dbReference type="Pfam" id="PF01568">
    <property type="entry name" value="Molydop_binding"/>
    <property type="match status" value="1"/>
</dbReference>
<dbReference type="GO" id="GO:0009055">
    <property type="term" value="F:electron transfer activity"/>
    <property type="evidence" value="ECO:0007669"/>
    <property type="project" value="TreeGrafter"/>
</dbReference>